<keyword evidence="4" id="KW-0547">Nucleotide-binding</keyword>
<dbReference type="PANTHER" id="PTHR24057">
    <property type="entry name" value="GLYCOGEN SYNTHASE KINASE-3 ALPHA"/>
    <property type="match status" value="1"/>
</dbReference>
<evidence type="ECO:0000256" key="2">
    <source>
        <dbReference type="ARBA" id="ARBA00022527"/>
    </source>
</evidence>
<dbReference type="PANTHER" id="PTHR24057:SF18">
    <property type="entry name" value="SERINE_THREONINE-PROTEIN KINASE R03D7.5-RELATED"/>
    <property type="match status" value="1"/>
</dbReference>
<keyword evidence="9" id="KW-1185">Reference proteome</keyword>
<dbReference type="Pfam" id="PF00069">
    <property type="entry name" value="Pkinase"/>
    <property type="match status" value="1"/>
</dbReference>
<dbReference type="AlphaFoldDB" id="A0AA39M790"/>
<dbReference type="GO" id="GO:0004674">
    <property type="term" value="F:protein serine/threonine kinase activity"/>
    <property type="evidence" value="ECO:0007669"/>
    <property type="project" value="UniProtKB-KW"/>
</dbReference>
<dbReference type="GO" id="GO:0090090">
    <property type="term" value="P:negative regulation of canonical Wnt signaling pathway"/>
    <property type="evidence" value="ECO:0007669"/>
    <property type="project" value="TreeGrafter"/>
</dbReference>
<organism evidence="8 9">
    <name type="scientific">Steinernema hermaphroditum</name>
    <dbReference type="NCBI Taxonomy" id="289476"/>
    <lineage>
        <taxon>Eukaryota</taxon>
        <taxon>Metazoa</taxon>
        <taxon>Ecdysozoa</taxon>
        <taxon>Nematoda</taxon>
        <taxon>Chromadorea</taxon>
        <taxon>Rhabditida</taxon>
        <taxon>Tylenchina</taxon>
        <taxon>Panagrolaimomorpha</taxon>
        <taxon>Strongyloidoidea</taxon>
        <taxon>Steinernematidae</taxon>
        <taxon>Steinernema</taxon>
    </lineage>
</organism>
<keyword evidence="5" id="KW-0418">Kinase</keyword>
<dbReference type="GO" id="GO:0032436">
    <property type="term" value="P:positive regulation of proteasomal ubiquitin-dependent protein catabolic process"/>
    <property type="evidence" value="ECO:0007669"/>
    <property type="project" value="TreeGrafter"/>
</dbReference>
<dbReference type="Gene3D" id="1.10.510.10">
    <property type="entry name" value="Transferase(Phosphotransferase) domain 1"/>
    <property type="match status" value="1"/>
</dbReference>
<evidence type="ECO:0000256" key="5">
    <source>
        <dbReference type="ARBA" id="ARBA00022777"/>
    </source>
</evidence>
<evidence type="ECO:0000256" key="3">
    <source>
        <dbReference type="ARBA" id="ARBA00022679"/>
    </source>
</evidence>
<dbReference type="InterPro" id="IPR011009">
    <property type="entry name" value="Kinase-like_dom_sf"/>
</dbReference>
<dbReference type="PROSITE" id="PS00108">
    <property type="entry name" value="PROTEIN_KINASE_ST"/>
    <property type="match status" value="1"/>
</dbReference>
<dbReference type="InterPro" id="IPR008271">
    <property type="entry name" value="Ser/Thr_kinase_AS"/>
</dbReference>
<dbReference type="GO" id="GO:0005829">
    <property type="term" value="C:cytosol"/>
    <property type="evidence" value="ECO:0007669"/>
    <property type="project" value="TreeGrafter"/>
</dbReference>
<dbReference type="SUPFAM" id="SSF56112">
    <property type="entry name" value="Protein kinase-like (PK-like)"/>
    <property type="match status" value="1"/>
</dbReference>
<dbReference type="SMART" id="SM00220">
    <property type="entry name" value="S_TKc"/>
    <property type="match status" value="1"/>
</dbReference>
<evidence type="ECO:0000256" key="6">
    <source>
        <dbReference type="ARBA" id="ARBA00022840"/>
    </source>
</evidence>
<dbReference type="InterPro" id="IPR050591">
    <property type="entry name" value="GSK-3"/>
</dbReference>
<accession>A0AA39M790</accession>
<keyword evidence="6" id="KW-0067">ATP-binding</keyword>
<evidence type="ECO:0000259" key="7">
    <source>
        <dbReference type="PROSITE" id="PS50011"/>
    </source>
</evidence>
<evidence type="ECO:0000256" key="1">
    <source>
        <dbReference type="ARBA" id="ARBA00005527"/>
    </source>
</evidence>
<dbReference type="FunFam" id="1.10.510.10:FF:000624">
    <property type="entry name" value="Mitogen-activated protein kinase"/>
    <property type="match status" value="1"/>
</dbReference>
<reference evidence="8" key="1">
    <citation type="submission" date="2023-06" db="EMBL/GenBank/DDBJ databases">
        <title>Genomic analysis of the entomopathogenic nematode Steinernema hermaphroditum.</title>
        <authorList>
            <person name="Schwarz E.M."/>
            <person name="Heppert J.K."/>
            <person name="Baniya A."/>
            <person name="Schwartz H.T."/>
            <person name="Tan C.-H."/>
            <person name="Antoshechkin I."/>
            <person name="Sternberg P.W."/>
            <person name="Goodrich-Blair H."/>
            <person name="Dillman A.R."/>
        </authorList>
    </citation>
    <scope>NUCLEOTIDE SEQUENCE</scope>
    <source>
        <strain evidence="8">PS9179</strain>
        <tissue evidence="8">Whole animal</tissue>
    </source>
</reference>
<evidence type="ECO:0000313" key="8">
    <source>
        <dbReference type="EMBL" id="KAK0423348.1"/>
    </source>
</evidence>
<dbReference type="Proteomes" id="UP001175271">
    <property type="component" value="Unassembled WGS sequence"/>
</dbReference>
<comment type="caution">
    <text evidence="8">The sequence shown here is derived from an EMBL/GenBank/DDBJ whole genome shotgun (WGS) entry which is preliminary data.</text>
</comment>
<evidence type="ECO:0000313" key="9">
    <source>
        <dbReference type="Proteomes" id="UP001175271"/>
    </source>
</evidence>
<dbReference type="Gene3D" id="3.30.200.20">
    <property type="entry name" value="Phosphorylase Kinase, domain 1"/>
    <property type="match status" value="1"/>
</dbReference>
<dbReference type="InterPro" id="IPR000719">
    <property type="entry name" value="Prot_kinase_dom"/>
</dbReference>
<dbReference type="GO" id="GO:0030154">
    <property type="term" value="P:cell differentiation"/>
    <property type="evidence" value="ECO:0007669"/>
    <property type="project" value="TreeGrafter"/>
</dbReference>
<dbReference type="GO" id="GO:0005634">
    <property type="term" value="C:nucleus"/>
    <property type="evidence" value="ECO:0007669"/>
    <property type="project" value="TreeGrafter"/>
</dbReference>
<feature type="domain" description="Protein kinase" evidence="7">
    <location>
        <begin position="126"/>
        <end position="422"/>
    </location>
</feature>
<dbReference type="EMBL" id="JAUCMV010000001">
    <property type="protein sequence ID" value="KAK0423348.1"/>
    <property type="molecule type" value="Genomic_DNA"/>
</dbReference>
<comment type="similarity">
    <text evidence="1">Belongs to the protein kinase superfamily. CMGC Ser/Thr protein kinase family. GSK-3 subfamily.</text>
</comment>
<dbReference type="GO" id="GO:0007165">
    <property type="term" value="P:signal transduction"/>
    <property type="evidence" value="ECO:0007669"/>
    <property type="project" value="TreeGrafter"/>
</dbReference>
<keyword evidence="2" id="KW-0723">Serine/threonine-protein kinase</keyword>
<evidence type="ECO:0000256" key="4">
    <source>
        <dbReference type="ARBA" id="ARBA00022741"/>
    </source>
</evidence>
<gene>
    <name evidence="8" type="ORF">QR680_008096</name>
</gene>
<dbReference type="GO" id="GO:0030424">
    <property type="term" value="C:axon"/>
    <property type="evidence" value="ECO:0007669"/>
    <property type="project" value="TreeGrafter"/>
</dbReference>
<dbReference type="PROSITE" id="PS50011">
    <property type="entry name" value="PROTEIN_KINASE_DOM"/>
    <property type="match status" value="1"/>
</dbReference>
<protein>
    <recommendedName>
        <fullName evidence="7">Protein kinase domain-containing protein</fullName>
    </recommendedName>
</protein>
<name>A0AA39M790_9BILA</name>
<keyword evidence="3" id="KW-0808">Transferase</keyword>
<dbReference type="GO" id="GO:0070507">
    <property type="term" value="P:regulation of microtubule cytoskeleton organization"/>
    <property type="evidence" value="ECO:0007669"/>
    <property type="project" value="TreeGrafter"/>
</dbReference>
<sequence length="449" mass="51854">MKNSRVPEVQKSVYASQQSCATQLESISVVQLKNRTSGERAVPPSPLIYSPATLRKAAEGVRKDVEKVPVFDPIFYTNKVPMNEHDAKRRPKWGTKRTKSNCEAERVYRVRAREVGEVDSVQRLIIRQVKYCGSGAFSDVYIGYVQKESSPEKKATSVAIKKIWPDTSREEEQIVVQRRFNHQNILKLLYYYVCVHPKTKLTVWSMILELMPSTVSKEHQTYIERGKVMPEIHIKVWMYQLFCGLRYLENRGFFHRDIKPDNLLVEKESGKLKIADFGSCQKFKMNRAQSTYQVTRYYRAPELCLKYTKYDPTVDVWSAGCIVVELLTNRILFPGRNSDDQIKQIIRVLGTPSVKDLTGCVPGKNVPDSLLQPVIAKRSLLKIMRRYNKNVNETCVNFARAILRYDCNRRLRGKAALSHPFFDDLRSSEARMPSGKPLPPLQFINYEKE</sequence>
<proteinExistence type="inferred from homology"/>
<dbReference type="GO" id="GO:0005524">
    <property type="term" value="F:ATP binding"/>
    <property type="evidence" value="ECO:0007669"/>
    <property type="project" value="UniProtKB-KW"/>
</dbReference>